<dbReference type="InterPro" id="IPR015806">
    <property type="entry name" value="Pyrv_Knase_insert_dom_sf"/>
</dbReference>
<dbReference type="PANTHER" id="PTHR11817">
    <property type="entry name" value="PYRUVATE KINASE"/>
    <property type="match status" value="1"/>
</dbReference>
<dbReference type="Pfam" id="PF02887">
    <property type="entry name" value="PK_C"/>
    <property type="match status" value="1"/>
</dbReference>
<dbReference type="NCBIfam" id="NF004491">
    <property type="entry name" value="PRK05826.1"/>
    <property type="match status" value="1"/>
</dbReference>
<dbReference type="PROSITE" id="PS00110">
    <property type="entry name" value="PYRUVATE_KINASE"/>
    <property type="match status" value="1"/>
</dbReference>
<feature type="domain" description="Pyruvate kinase barrel" evidence="16">
    <location>
        <begin position="1"/>
        <end position="322"/>
    </location>
</feature>
<organism evidence="18 19">
    <name type="scientific">Jingyaoa shaoxingensis</name>
    <dbReference type="NCBI Taxonomy" id="2763671"/>
    <lineage>
        <taxon>Bacteria</taxon>
        <taxon>Bacillati</taxon>
        <taxon>Bacillota</taxon>
        <taxon>Clostridia</taxon>
        <taxon>Lachnospirales</taxon>
        <taxon>Lachnospiraceae</taxon>
        <taxon>Jingyaoa</taxon>
    </lineage>
</organism>
<dbReference type="PRINTS" id="PR01050">
    <property type="entry name" value="PYRUVTKNASE"/>
</dbReference>
<evidence type="ECO:0000313" key="19">
    <source>
        <dbReference type="Proteomes" id="UP000657421"/>
    </source>
</evidence>
<dbReference type="Proteomes" id="UP000657421">
    <property type="component" value="Unassembled WGS sequence"/>
</dbReference>
<evidence type="ECO:0000256" key="5">
    <source>
        <dbReference type="ARBA" id="ARBA00018587"/>
    </source>
</evidence>
<comment type="pathway">
    <text evidence="2 15">Carbohydrate degradation; glycolysis; pyruvate from D-glyceraldehyde 3-phosphate: step 5/5.</text>
</comment>
<evidence type="ECO:0000256" key="12">
    <source>
        <dbReference type="ARBA" id="ARBA00023152"/>
    </source>
</evidence>
<evidence type="ECO:0000256" key="1">
    <source>
        <dbReference type="ARBA" id="ARBA00001958"/>
    </source>
</evidence>
<evidence type="ECO:0000256" key="14">
    <source>
        <dbReference type="NCBIfam" id="TIGR01064"/>
    </source>
</evidence>
<gene>
    <name evidence="18" type="primary">pyk</name>
    <name evidence="18" type="ORF">H8716_10960</name>
</gene>
<evidence type="ECO:0000259" key="17">
    <source>
        <dbReference type="Pfam" id="PF02887"/>
    </source>
</evidence>
<keyword evidence="13 18" id="KW-0670">Pyruvate</keyword>
<keyword evidence="8" id="KW-0547">Nucleotide-binding</keyword>
<evidence type="ECO:0000313" key="18">
    <source>
        <dbReference type="EMBL" id="MBC8573594.1"/>
    </source>
</evidence>
<sequence>MKKTKIICTLGPSTDKPGVLDALIDSGMDVARFNFSHGDHEEQKKRFLELKRARNKAKKPIAALLDTKGPEIRLKDFKEGKVVLEKGQTFSLTTREIEGDSSAVAITYTNLLHDVKPGDSILIDDGLIGLTVKEITDTDIVCTVENPGPVSNHKGVNVPNVSLTMPFISPKDHDDILFGIKMGYDFIAASFTRNANDILEIRKILEEEGCDTIRIIAKIENKEGVDNIDEILKVADGIMVARGDMGVEIPLEDLPAIQKRLIKKAMFAGKIAITATQMLDSMINNPRPTRAETTDVANAIYDGTSAIMLSGETAAGKYPVETLQTMVRIAERTESSINYVNRFNHRSTEANHDSVTEAISYATCSTAHDLNAAAIVTVTKSGSTAQMIAKFRPDSPIIGCATHPHVCRQLSLCWGVIPIQTKEEQDTFELFEHSIDEATRAGLLKEGDVAVITAGVPLGCPGTTNLINVHVVGEEY</sequence>
<evidence type="ECO:0000256" key="11">
    <source>
        <dbReference type="ARBA" id="ARBA00022842"/>
    </source>
</evidence>
<keyword evidence="9 15" id="KW-0418">Kinase</keyword>
<keyword evidence="7" id="KW-0479">Metal-binding</keyword>
<dbReference type="Gene3D" id="3.20.20.60">
    <property type="entry name" value="Phosphoenolpyruvate-binding domains"/>
    <property type="match status" value="1"/>
</dbReference>
<dbReference type="RefSeq" id="WP_249308884.1">
    <property type="nucleotide sequence ID" value="NZ_JACRSZ010000011.1"/>
</dbReference>
<evidence type="ECO:0000256" key="2">
    <source>
        <dbReference type="ARBA" id="ARBA00004997"/>
    </source>
</evidence>
<comment type="cofactor">
    <cofactor evidence="1">
        <name>K(+)</name>
        <dbReference type="ChEBI" id="CHEBI:29103"/>
    </cofactor>
</comment>
<dbReference type="SUPFAM" id="SSF52935">
    <property type="entry name" value="PK C-terminal domain-like"/>
    <property type="match status" value="1"/>
</dbReference>
<accession>A0ABR7NB22</accession>
<dbReference type="InterPro" id="IPR040442">
    <property type="entry name" value="Pyrv_kinase-like_dom_sf"/>
</dbReference>
<dbReference type="GO" id="GO:0016301">
    <property type="term" value="F:kinase activity"/>
    <property type="evidence" value="ECO:0007669"/>
    <property type="project" value="UniProtKB-KW"/>
</dbReference>
<evidence type="ECO:0000256" key="6">
    <source>
        <dbReference type="ARBA" id="ARBA00022679"/>
    </source>
</evidence>
<dbReference type="NCBIfam" id="TIGR01064">
    <property type="entry name" value="pyruv_kin"/>
    <property type="match status" value="1"/>
</dbReference>
<evidence type="ECO:0000256" key="10">
    <source>
        <dbReference type="ARBA" id="ARBA00022840"/>
    </source>
</evidence>
<evidence type="ECO:0000256" key="8">
    <source>
        <dbReference type="ARBA" id="ARBA00022741"/>
    </source>
</evidence>
<keyword evidence="11 15" id="KW-0460">Magnesium</keyword>
<evidence type="ECO:0000259" key="16">
    <source>
        <dbReference type="Pfam" id="PF00224"/>
    </source>
</evidence>
<evidence type="ECO:0000256" key="15">
    <source>
        <dbReference type="RuleBase" id="RU000504"/>
    </source>
</evidence>
<comment type="similarity">
    <text evidence="3 15">Belongs to the pyruvate kinase family.</text>
</comment>
<dbReference type="EMBL" id="JACRSZ010000011">
    <property type="protein sequence ID" value="MBC8573594.1"/>
    <property type="molecule type" value="Genomic_DNA"/>
</dbReference>
<evidence type="ECO:0000256" key="9">
    <source>
        <dbReference type="ARBA" id="ARBA00022777"/>
    </source>
</evidence>
<protein>
    <recommendedName>
        <fullName evidence="5 14">Pyruvate kinase</fullName>
        <ecNumber evidence="4 14">2.7.1.40</ecNumber>
    </recommendedName>
</protein>
<dbReference type="InterPro" id="IPR015813">
    <property type="entry name" value="Pyrv/PenolPyrv_kinase-like_dom"/>
</dbReference>
<proteinExistence type="inferred from homology"/>
<dbReference type="InterPro" id="IPR018209">
    <property type="entry name" value="Pyrv_Knase_AS"/>
</dbReference>
<dbReference type="InterPro" id="IPR001697">
    <property type="entry name" value="Pyr_Knase"/>
</dbReference>
<dbReference type="InterPro" id="IPR015795">
    <property type="entry name" value="Pyrv_Knase_C"/>
</dbReference>
<comment type="caution">
    <text evidence="18">The sequence shown here is derived from an EMBL/GenBank/DDBJ whole genome shotgun (WGS) entry which is preliminary data.</text>
</comment>
<reference evidence="18 19" key="1">
    <citation type="submission" date="2020-08" db="EMBL/GenBank/DDBJ databases">
        <title>Genome public.</title>
        <authorList>
            <person name="Liu C."/>
            <person name="Sun Q."/>
        </authorList>
    </citation>
    <scope>NUCLEOTIDE SEQUENCE [LARGE SCALE GENOMIC DNA]</scope>
    <source>
        <strain evidence="18 19">NSJ-46</strain>
    </source>
</reference>
<keyword evidence="10" id="KW-0067">ATP-binding</keyword>
<keyword evidence="19" id="KW-1185">Reference proteome</keyword>
<dbReference type="NCBIfam" id="NF004978">
    <property type="entry name" value="PRK06354.1"/>
    <property type="match status" value="1"/>
</dbReference>
<evidence type="ECO:0000256" key="4">
    <source>
        <dbReference type="ARBA" id="ARBA00012142"/>
    </source>
</evidence>
<dbReference type="Gene3D" id="3.40.1380.20">
    <property type="entry name" value="Pyruvate kinase, C-terminal domain"/>
    <property type="match status" value="1"/>
</dbReference>
<dbReference type="SUPFAM" id="SSF50800">
    <property type="entry name" value="PK beta-barrel domain-like"/>
    <property type="match status" value="1"/>
</dbReference>
<dbReference type="GO" id="GO:0004743">
    <property type="term" value="F:pyruvate kinase activity"/>
    <property type="evidence" value="ECO:0007669"/>
    <property type="project" value="UniProtKB-EC"/>
</dbReference>
<dbReference type="Pfam" id="PF00224">
    <property type="entry name" value="PK"/>
    <property type="match status" value="1"/>
</dbReference>
<evidence type="ECO:0000256" key="13">
    <source>
        <dbReference type="ARBA" id="ARBA00023317"/>
    </source>
</evidence>
<keyword evidence="6 15" id="KW-0808">Transferase</keyword>
<dbReference type="Gene3D" id="2.40.33.10">
    <property type="entry name" value="PK beta-barrel domain-like"/>
    <property type="match status" value="1"/>
</dbReference>
<dbReference type="InterPro" id="IPR036918">
    <property type="entry name" value="Pyrv_Knase_C_sf"/>
</dbReference>
<dbReference type="InterPro" id="IPR015793">
    <property type="entry name" value="Pyrv_Knase_brl"/>
</dbReference>
<name>A0ABR7NB22_9FIRM</name>
<dbReference type="InterPro" id="IPR011037">
    <property type="entry name" value="Pyrv_Knase-like_insert_dom_sf"/>
</dbReference>
<evidence type="ECO:0000256" key="7">
    <source>
        <dbReference type="ARBA" id="ARBA00022723"/>
    </source>
</evidence>
<keyword evidence="12 15" id="KW-0324">Glycolysis</keyword>
<feature type="domain" description="Pyruvate kinase C-terminal" evidence="17">
    <location>
        <begin position="357"/>
        <end position="470"/>
    </location>
</feature>
<comment type="catalytic activity">
    <reaction evidence="15">
        <text>pyruvate + ATP = phosphoenolpyruvate + ADP + H(+)</text>
        <dbReference type="Rhea" id="RHEA:18157"/>
        <dbReference type="ChEBI" id="CHEBI:15361"/>
        <dbReference type="ChEBI" id="CHEBI:15378"/>
        <dbReference type="ChEBI" id="CHEBI:30616"/>
        <dbReference type="ChEBI" id="CHEBI:58702"/>
        <dbReference type="ChEBI" id="CHEBI:456216"/>
        <dbReference type="EC" id="2.7.1.40"/>
    </reaction>
</comment>
<dbReference type="SUPFAM" id="SSF51621">
    <property type="entry name" value="Phosphoenolpyruvate/pyruvate domain"/>
    <property type="match status" value="1"/>
</dbReference>
<dbReference type="EC" id="2.7.1.40" evidence="4 14"/>
<evidence type="ECO:0000256" key="3">
    <source>
        <dbReference type="ARBA" id="ARBA00008663"/>
    </source>
</evidence>